<dbReference type="AlphaFoldDB" id="A0A0G0WXR4"/>
<protein>
    <recommendedName>
        <fullName evidence="3">tRNA pseudouridine(55) synthase</fullName>
        <ecNumber evidence="3">5.4.99.25</ecNumber>
    </recommendedName>
</protein>
<dbReference type="Gene3D" id="3.30.2350.10">
    <property type="entry name" value="Pseudouridine synthase"/>
    <property type="match status" value="1"/>
</dbReference>
<evidence type="ECO:0000256" key="1">
    <source>
        <dbReference type="ARBA" id="ARBA00000385"/>
    </source>
</evidence>
<dbReference type="Pfam" id="PF01509">
    <property type="entry name" value="TruB_N"/>
    <property type="match status" value="1"/>
</dbReference>
<evidence type="ECO:0000256" key="2">
    <source>
        <dbReference type="ARBA" id="ARBA00005642"/>
    </source>
</evidence>
<organism evidence="7 8">
    <name type="scientific">candidate division WWE3 bacterium GW2011_GWB1_41_6</name>
    <dbReference type="NCBI Taxonomy" id="1619112"/>
    <lineage>
        <taxon>Bacteria</taxon>
        <taxon>Katanobacteria</taxon>
    </lineage>
</organism>
<dbReference type="InterPro" id="IPR014780">
    <property type="entry name" value="tRNA_psdUridine_synth_TruB"/>
</dbReference>
<dbReference type="PANTHER" id="PTHR13767">
    <property type="entry name" value="TRNA-PSEUDOURIDINE SYNTHASE"/>
    <property type="match status" value="1"/>
</dbReference>
<evidence type="ECO:0000256" key="4">
    <source>
        <dbReference type="ARBA" id="ARBA00022694"/>
    </source>
</evidence>
<dbReference type="Proteomes" id="UP000034163">
    <property type="component" value="Unassembled WGS sequence"/>
</dbReference>
<dbReference type="GO" id="GO:0006400">
    <property type="term" value="P:tRNA modification"/>
    <property type="evidence" value="ECO:0007669"/>
    <property type="project" value="TreeGrafter"/>
</dbReference>
<comment type="similarity">
    <text evidence="2">Belongs to the pseudouridine synthase TruB family. Type 1 subfamily.</text>
</comment>
<keyword evidence="4" id="KW-0819">tRNA processing</keyword>
<evidence type="ECO:0000313" key="7">
    <source>
        <dbReference type="EMBL" id="KKS17544.1"/>
    </source>
</evidence>
<dbReference type="SUPFAM" id="SSF55120">
    <property type="entry name" value="Pseudouridine synthase"/>
    <property type="match status" value="1"/>
</dbReference>
<gene>
    <name evidence="7" type="ORF">UU72_C0001G0028</name>
</gene>
<dbReference type="InterPro" id="IPR020103">
    <property type="entry name" value="PsdUridine_synth_cat_dom_sf"/>
</dbReference>
<dbReference type="PANTHER" id="PTHR13767:SF2">
    <property type="entry name" value="PSEUDOURIDYLATE SYNTHASE TRUB1"/>
    <property type="match status" value="1"/>
</dbReference>
<dbReference type="GO" id="GO:1990481">
    <property type="term" value="P:mRNA pseudouridine synthesis"/>
    <property type="evidence" value="ECO:0007669"/>
    <property type="project" value="TreeGrafter"/>
</dbReference>
<dbReference type="EC" id="5.4.99.25" evidence="3"/>
<proteinExistence type="inferred from homology"/>
<dbReference type="PATRIC" id="fig|1619112.3.peg.30"/>
<evidence type="ECO:0000313" key="8">
    <source>
        <dbReference type="Proteomes" id="UP000034163"/>
    </source>
</evidence>
<dbReference type="EMBL" id="LCBS01000001">
    <property type="protein sequence ID" value="KKS17544.1"/>
    <property type="molecule type" value="Genomic_DNA"/>
</dbReference>
<evidence type="ECO:0000259" key="6">
    <source>
        <dbReference type="Pfam" id="PF01509"/>
    </source>
</evidence>
<comment type="caution">
    <text evidence="7">The sequence shown here is derived from an EMBL/GenBank/DDBJ whole genome shotgun (WGS) entry which is preliminary data.</text>
</comment>
<dbReference type="GO" id="GO:0003723">
    <property type="term" value="F:RNA binding"/>
    <property type="evidence" value="ECO:0007669"/>
    <property type="project" value="InterPro"/>
</dbReference>
<keyword evidence="5" id="KW-0413">Isomerase</keyword>
<name>A0A0G0WXR4_UNCKA</name>
<dbReference type="InterPro" id="IPR002501">
    <property type="entry name" value="PsdUridine_synth_N"/>
</dbReference>
<accession>A0A0G0WXR4</accession>
<evidence type="ECO:0000256" key="5">
    <source>
        <dbReference type="ARBA" id="ARBA00023235"/>
    </source>
</evidence>
<reference evidence="7 8" key="1">
    <citation type="journal article" date="2015" name="Nature">
        <title>rRNA introns, odd ribosomes, and small enigmatic genomes across a large radiation of phyla.</title>
        <authorList>
            <person name="Brown C.T."/>
            <person name="Hug L.A."/>
            <person name="Thomas B.C."/>
            <person name="Sharon I."/>
            <person name="Castelle C.J."/>
            <person name="Singh A."/>
            <person name="Wilkins M.J."/>
            <person name="Williams K.H."/>
            <person name="Banfield J.F."/>
        </authorList>
    </citation>
    <scope>NUCLEOTIDE SEQUENCE [LARGE SCALE GENOMIC DNA]</scope>
</reference>
<sequence length="283" mass="31902">MIKPVDNAKHSDSDICPVWQPVGYSTHQISKQIGNLYRQKASHTGTLDPLAEGVIIILLGEERFKKYELAGWKKTYEFEIAFGFGTDSYDAMGMIRQNGSENMGLEKNELGRTVAGFIGEYVQKVPLFSATRYQGKRLFVHARSGMEIPDLPEKKGTIYKIELLDLMDANLKDVVLEIIENLNKIVGDFRQDPIIEEWKNFLKKPGITDTKIQIAKVKVVISRGMYVRSLSQDIAKAAGVPGFVTSLTRTGNGMYTKKDCKTLEELFGKNYGRDLFVSTFTRI</sequence>
<dbReference type="GO" id="GO:0160148">
    <property type="term" value="F:tRNA pseudouridine(55) synthase activity"/>
    <property type="evidence" value="ECO:0007669"/>
    <property type="project" value="UniProtKB-EC"/>
</dbReference>
<comment type="catalytic activity">
    <reaction evidence="1">
        <text>uridine(55) in tRNA = pseudouridine(55) in tRNA</text>
        <dbReference type="Rhea" id="RHEA:42532"/>
        <dbReference type="Rhea" id="RHEA-COMP:10101"/>
        <dbReference type="Rhea" id="RHEA-COMP:10102"/>
        <dbReference type="ChEBI" id="CHEBI:65314"/>
        <dbReference type="ChEBI" id="CHEBI:65315"/>
        <dbReference type="EC" id="5.4.99.25"/>
    </reaction>
</comment>
<feature type="domain" description="Pseudouridine synthase II N-terminal" evidence="6">
    <location>
        <begin position="38"/>
        <end position="169"/>
    </location>
</feature>
<evidence type="ECO:0000256" key="3">
    <source>
        <dbReference type="ARBA" id="ARBA00012787"/>
    </source>
</evidence>